<sequence>MANRWATVGALAAEPGARLVITTSLVYGVHPRPSFQALTSCSDVGQNCCYGASSGRFTNVTGSFGPCAVCCGWYTNQGTNPNLNTGNMIFKCPANAPNSGVGSGGGASGCSTQGKGCSPVATESVVDWVATYETDTTFI</sequence>
<evidence type="ECO:0000313" key="2">
    <source>
        <dbReference type="Proteomes" id="UP001215280"/>
    </source>
</evidence>
<name>A0AAD7HMA6_9AGAR</name>
<comment type="caution">
    <text evidence="1">The sequence shown here is derived from an EMBL/GenBank/DDBJ whole genome shotgun (WGS) entry which is preliminary data.</text>
</comment>
<gene>
    <name evidence="1" type="ORF">DFH07DRAFT_971380</name>
</gene>
<evidence type="ECO:0000313" key="1">
    <source>
        <dbReference type="EMBL" id="KAJ7723955.1"/>
    </source>
</evidence>
<accession>A0AAD7HMA6</accession>
<dbReference type="AlphaFoldDB" id="A0AAD7HMA6"/>
<proteinExistence type="predicted"/>
<protein>
    <submittedName>
        <fullName evidence="1">Uncharacterized protein</fullName>
    </submittedName>
</protein>
<organism evidence="1 2">
    <name type="scientific">Mycena maculata</name>
    <dbReference type="NCBI Taxonomy" id="230809"/>
    <lineage>
        <taxon>Eukaryota</taxon>
        <taxon>Fungi</taxon>
        <taxon>Dikarya</taxon>
        <taxon>Basidiomycota</taxon>
        <taxon>Agaricomycotina</taxon>
        <taxon>Agaricomycetes</taxon>
        <taxon>Agaricomycetidae</taxon>
        <taxon>Agaricales</taxon>
        <taxon>Marasmiineae</taxon>
        <taxon>Mycenaceae</taxon>
        <taxon>Mycena</taxon>
    </lineage>
</organism>
<dbReference type="EMBL" id="JARJLG010000242">
    <property type="protein sequence ID" value="KAJ7723955.1"/>
    <property type="molecule type" value="Genomic_DNA"/>
</dbReference>
<keyword evidence="2" id="KW-1185">Reference proteome</keyword>
<reference evidence="1" key="1">
    <citation type="submission" date="2023-03" db="EMBL/GenBank/DDBJ databases">
        <title>Massive genome expansion in bonnet fungi (Mycena s.s.) driven by repeated elements and novel gene families across ecological guilds.</title>
        <authorList>
            <consortium name="Lawrence Berkeley National Laboratory"/>
            <person name="Harder C.B."/>
            <person name="Miyauchi S."/>
            <person name="Viragh M."/>
            <person name="Kuo A."/>
            <person name="Thoen E."/>
            <person name="Andreopoulos B."/>
            <person name="Lu D."/>
            <person name="Skrede I."/>
            <person name="Drula E."/>
            <person name="Henrissat B."/>
            <person name="Morin E."/>
            <person name="Kohler A."/>
            <person name="Barry K."/>
            <person name="LaButti K."/>
            <person name="Morin E."/>
            <person name="Salamov A."/>
            <person name="Lipzen A."/>
            <person name="Mereny Z."/>
            <person name="Hegedus B."/>
            <person name="Baldrian P."/>
            <person name="Stursova M."/>
            <person name="Weitz H."/>
            <person name="Taylor A."/>
            <person name="Grigoriev I.V."/>
            <person name="Nagy L.G."/>
            <person name="Martin F."/>
            <person name="Kauserud H."/>
        </authorList>
    </citation>
    <scope>NUCLEOTIDE SEQUENCE</scope>
    <source>
        <strain evidence="1">CBHHK188m</strain>
    </source>
</reference>
<dbReference type="Proteomes" id="UP001215280">
    <property type="component" value="Unassembled WGS sequence"/>
</dbReference>